<dbReference type="Proteomes" id="UP001329825">
    <property type="component" value="Chromosome 6"/>
</dbReference>
<evidence type="ECO:0000313" key="10">
    <source>
        <dbReference type="EMBL" id="WRT68144.1"/>
    </source>
</evidence>
<keyword evidence="5 8" id="KW-0010">Activator</keyword>
<comment type="subcellular location">
    <subcellularLocation>
        <location evidence="1 8">Nucleus</location>
    </subcellularLocation>
</comment>
<dbReference type="EMBL" id="CP141886">
    <property type="protein sequence ID" value="WRT68144.1"/>
    <property type="molecule type" value="Genomic_DNA"/>
</dbReference>
<keyword evidence="4 8" id="KW-0805">Transcription regulation</keyword>
<keyword evidence="7 8" id="KW-0539">Nucleus</keyword>
<accession>A0ABZ1D3Q4</accession>
<comment type="similarity">
    <text evidence="2 8">Belongs to the Mediator complex subunit 31 family.</text>
</comment>
<evidence type="ECO:0000256" key="5">
    <source>
        <dbReference type="ARBA" id="ARBA00023159"/>
    </source>
</evidence>
<dbReference type="InterPro" id="IPR008831">
    <property type="entry name" value="Mediator_Med31"/>
</dbReference>
<evidence type="ECO:0000256" key="9">
    <source>
        <dbReference type="SAM" id="MobiDB-lite"/>
    </source>
</evidence>
<evidence type="ECO:0000256" key="3">
    <source>
        <dbReference type="ARBA" id="ARBA00019660"/>
    </source>
</evidence>
<feature type="compositionally biased region" description="Pro residues" evidence="9">
    <location>
        <begin position="8"/>
        <end position="23"/>
    </location>
</feature>
<keyword evidence="6 8" id="KW-0804">Transcription</keyword>
<name>A0ABZ1D3Q4_9TREE</name>
<dbReference type="InterPro" id="IPR038089">
    <property type="entry name" value="Med31_sf"/>
</dbReference>
<evidence type="ECO:0000256" key="4">
    <source>
        <dbReference type="ARBA" id="ARBA00023015"/>
    </source>
</evidence>
<evidence type="ECO:0000256" key="8">
    <source>
        <dbReference type="RuleBase" id="RU364129"/>
    </source>
</evidence>
<dbReference type="PANTHER" id="PTHR13186">
    <property type="entry name" value="MEDIATOR OF RNA POLYMERASE II TRANSCRIPTION SUBUNIT 31"/>
    <property type="match status" value="1"/>
</dbReference>
<keyword evidence="11" id="KW-1185">Reference proteome</keyword>
<evidence type="ECO:0000256" key="2">
    <source>
        <dbReference type="ARBA" id="ARBA00006378"/>
    </source>
</evidence>
<comment type="function">
    <text evidence="8">Component of the Mediator complex, a coactivator involved in the regulated transcription of nearly all RNA polymerase II-dependent genes. Mediator functions as a bridge to convey information from gene-specific regulatory proteins to the basal RNA polymerase II transcription machinery. Mediator is recruited to promoters by direct interactions with regulatory proteins and serves as a scaffold for the assembly of a functional preinitiation complex with RNA polymerase II and the general transcription factors.</text>
</comment>
<evidence type="ECO:0000256" key="7">
    <source>
        <dbReference type="ARBA" id="ARBA00023242"/>
    </source>
</evidence>
<dbReference type="RefSeq" id="XP_062792884.1">
    <property type="nucleotide sequence ID" value="XM_062936833.1"/>
</dbReference>
<comment type="subunit">
    <text evidence="8">Component of the Mediator complex.</text>
</comment>
<dbReference type="Pfam" id="PF05669">
    <property type="entry name" value="Med31"/>
    <property type="match status" value="1"/>
</dbReference>
<gene>
    <name evidence="10" type="ORF">IL334_005119</name>
</gene>
<evidence type="ECO:0000256" key="6">
    <source>
        <dbReference type="ARBA" id="ARBA00023163"/>
    </source>
</evidence>
<proteinExistence type="inferred from homology"/>
<organism evidence="10 11">
    <name type="scientific">Kwoniella shivajii</name>
    <dbReference type="NCBI Taxonomy" id="564305"/>
    <lineage>
        <taxon>Eukaryota</taxon>
        <taxon>Fungi</taxon>
        <taxon>Dikarya</taxon>
        <taxon>Basidiomycota</taxon>
        <taxon>Agaricomycotina</taxon>
        <taxon>Tremellomycetes</taxon>
        <taxon>Tremellales</taxon>
        <taxon>Cryptococcaceae</taxon>
        <taxon>Kwoniella</taxon>
    </lineage>
</organism>
<protein>
    <recommendedName>
        <fullName evidence="3 8">Mediator of RNA polymerase II transcription subunit 31</fullName>
    </recommendedName>
</protein>
<sequence>MQQSSTILPPPPLPDGTPSPARPPAKEANLVRFQAELEFVQCLSHPQYLHSLSTQGYLTKPSFINYLKYLEYWREPEYVKFIVYPTCLVYLTLLQSDIFRSRLNDPGFIGELMRVGVKHHETWRVDKPPTKVNIVSKDTAVDEVKQDATQDQDED</sequence>
<evidence type="ECO:0000313" key="11">
    <source>
        <dbReference type="Proteomes" id="UP001329825"/>
    </source>
</evidence>
<evidence type="ECO:0000256" key="1">
    <source>
        <dbReference type="ARBA" id="ARBA00004123"/>
    </source>
</evidence>
<dbReference type="Gene3D" id="1.10.10.1340">
    <property type="entry name" value="Mediator of RNA polymerase II, submodule Med31 (Soh1)"/>
    <property type="match status" value="1"/>
</dbReference>
<reference evidence="10 11" key="1">
    <citation type="submission" date="2024-01" db="EMBL/GenBank/DDBJ databases">
        <title>Comparative genomics of Cryptococcus and Kwoniella reveals pathogenesis evolution and contrasting modes of karyotype evolution via chromosome fusion or intercentromeric recombination.</title>
        <authorList>
            <person name="Coelho M.A."/>
            <person name="David-Palma M."/>
            <person name="Shea T."/>
            <person name="Bowers K."/>
            <person name="McGinley-Smith S."/>
            <person name="Mohammad A.W."/>
            <person name="Gnirke A."/>
            <person name="Yurkov A.M."/>
            <person name="Nowrousian M."/>
            <person name="Sun S."/>
            <person name="Cuomo C.A."/>
            <person name="Heitman J."/>
        </authorList>
    </citation>
    <scope>NUCLEOTIDE SEQUENCE [LARGE SCALE GENOMIC DNA]</scope>
    <source>
        <strain evidence="10">CBS 11374</strain>
    </source>
</reference>
<dbReference type="GeneID" id="87957250"/>
<feature type="region of interest" description="Disordered" evidence="9">
    <location>
        <begin position="1"/>
        <end position="25"/>
    </location>
</feature>